<dbReference type="CDD" id="cd13136">
    <property type="entry name" value="MATE_DinF_like"/>
    <property type="match status" value="1"/>
</dbReference>
<dbReference type="GO" id="GO:0005886">
    <property type="term" value="C:plasma membrane"/>
    <property type="evidence" value="ECO:0007669"/>
    <property type="project" value="TreeGrafter"/>
</dbReference>
<proteinExistence type="inferred from homology"/>
<gene>
    <name evidence="7" type="ORF">E8L99_11930</name>
</gene>
<evidence type="ECO:0000256" key="3">
    <source>
        <dbReference type="ARBA" id="ARBA00022692"/>
    </source>
</evidence>
<protein>
    <submittedName>
        <fullName evidence="7">MATE family efflux transporter</fullName>
    </submittedName>
</protein>
<feature type="transmembrane region" description="Helical" evidence="6">
    <location>
        <begin position="48"/>
        <end position="73"/>
    </location>
</feature>
<dbReference type="Proteomes" id="UP000298588">
    <property type="component" value="Chromosome"/>
</dbReference>
<dbReference type="GO" id="GO:0042910">
    <property type="term" value="F:xenobiotic transmembrane transporter activity"/>
    <property type="evidence" value="ECO:0007669"/>
    <property type="project" value="InterPro"/>
</dbReference>
<reference evidence="7 8" key="1">
    <citation type="submission" date="2019-04" db="EMBL/GenBank/DDBJ databases">
        <title>Phreatobacter aquaticus sp. nov.</title>
        <authorList>
            <person name="Choi A."/>
            <person name="Baek K."/>
        </authorList>
    </citation>
    <scope>NUCLEOTIDE SEQUENCE [LARGE SCALE GENOMIC DNA]</scope>
    <source>
        <strain evidence="7 8">NMCR1094</strain>
    </source>
</reference>
<feature type="transmembrane region" description="Helical" evidence="6">
    <location>
        <begin position="140"/>
        <end position="160"/>
    </location>
</feature>
<keyword evidence="4 6" id="KW-1133">Transmembrane helix</keyword>
<organism evidence="7 8">
    <name type="scientific">Phreatobacter aquaticus</name>
    <dbReference type="NCBI Taxonomy" id="2570229"/>
    <lineage>
        <taxon>Bacteria</taxon>
        <taxon>Pseudomonadati</taxon>
        <taxon>Pseudomonadota</taxon>
        <taxon>Alphaproteobacteria</taxon>
        <taxon>Hyphomicrobiales</taxon>
        <taxon>Phreatobacteraceae</taxon>
        <taxon>Phreatobacter</taxon>
    </lineage>
</organism>
<evidence type="ECO:0000256" key="5">
    <source>
        <dbReference type="ARBA" id="ARBA00023136"/>
    </source>
</evidence>
<comment type="subcellular location">
    <subcellularLocation>
        <location evidence="1">Membrane</location>
        <topology evidence="1">Multi-pass membrane protein</topology>
    </subcellularLocation>
</comment>
<dbReference type="AlphaFoldDB" id="A0A4D7QIA1"/>
<dbReference type="PANTHER" id="PTHR42893">
    <property type="entry name" value="PROTEIN DETOXIFICATION 44, CHLOROPLASTIC-RELATED"/>
    <property type="match status" value="1"/>
</dbReference>
<dbReference type="OrthoDB" id="9789527at2"/>
<feature type="transmembrane region" description="Helical" evidence="6">
    <location>
        <begin position="316"/>
        <end position="338"/>
    </location>
</feature>
<feature type="transmembrane region" description="Helical" evidence="6">
    <location>
        <begin position="17"/>
        <end position="42"/>
    </location>
</feature>
<evidence type="ECO:0000256" key="1">
    <source>
        <dbReference type="ARBA" id="ARBA00004141"/>
    </source>
</evidence>
<evidence type="ECO:0000313" key="7">
    <source>
        <dbReference type="EMBL" id="QCK86411.1"/>
    </source>
</evidence>
<dbReference type="RefSeq" id="WP_137099742.1">
    <property type="nucleotide sequence ID" value="NZ_CP039865.1"/>
</dbReference>
<evidence type="ECO:0000256" key="2">
    <source>
        <dbReference type="ARBA" id="ARBA00010199"/>
    </source>
</evidence>
<dbReference type="EMBL" id="CP039865">
    <property type="protein sequence ID" value="QCK86411.1"/>
    <property type="molecule type" value="Genomic_DNA"/>
</dbReference>
<feature type="transmembrane region" description="Helical" evidence="6">
    <location>
        <begin position="272"/>
        <end position="295"/>
    </location>
</feature>
<evidence type="ECO:0000256" key="4">
    <source>
        <dbReference type="ARBA" id="ARBA00022989"/>
    </source>
</evidence>
<evidence type="ECO:0000256" key="6">
    <source>
        <dbReference type="SAM" id="Phobius"/>
    </source>
</evidence>
<feature type="transmembrane region" description="Helical" evidence="6">
    <location>
        <begin position="94"/>
        <end position="112"/>
    </location>
</feature>
<comment type="similarity">
    <text evidence="2">Belongs to the multi antimicrobial extrusion (MATE) (TC 2.A.66.1) family.</text>
</comment>
<keyword evidence="5 6" id="KW-0472">Membrane</keyword>
<dbReference type="NCBIfam" id="TIGR00797">
    <property type="entry name" value="matE"/>
    <property type="match status" value="1"/>
</dbReference>
<evidence type="ECO:0000313" key="8">
    <source>
        <dbReference type="Proteomes" id="UP000298588"/>
    </source>
</evidence>
<feature type="transmembrane region" description="Helical" evidence="6">
    <location>
        <begin position="172"/>
        <end position="193"/>
    </location>
</feature>
<dbReference type="PANTHER" id="PTHR42893:SF46">
    <property type="entry name" value="PROTEIN DETOXIFICATION 44, CHLOROPLASTIC"/>
    <property type="match status" value="1"/>
</dbReference>
<keyword evidence="3 6" id="KW-0812">Transmembrane</keyword>
<keyword evidence="8" id="KW-1185">Reference proteome</keyword>
<feature type="transmembrane region" description="Helical" evidence="6">
    <location>
        <begin position="358"/>
        <end position="379"/>
    </location>
</feature>
<dbReference type="GO" id="GO:0015297">
    <property type="term" value="F:antiporter activity"/>
    <property type="evidence" value="ECO:0007669"/>
    <property type="project" value="InterPro"/>
</dbReference>
<accession>A0A4D7QIA1</accession>
<sequence>MNPPAPSAAPVVTHGRVLAIAVPMIFAHVTTPLLGIVSTAAIGRLGEATALAAVALGAVIIDVLLWIFVFLRMGTIGLTAQAVGAGDDAEKRAVIARALVMALIIGCTMILLQRPIVRGAFALMGGSAEVQAVGDTYVSIRIWAAPATFMNYAVLGWLIGQARTVTGLILQVVINLANMALTLLFVGHLGYGVTGAAAANALAEIGGAVIGLAVVLTLLGGRFGVAWSVVLDRAKLVRTFAINRDILIRTAALVGGFAFFTREGALGGDTVLAANAILMNLVGVVAFFLDGFATAAEQMGGQAVGARDEASFRRAVALSAIWAVAFGTGASLLFYTGGHHAIDFISTADAVRQEARRYLPFAALTPFTGVMAFLFDGVFIGATWTVAMRNCMLAALATFLALWWLLSGYGNSGLWIAYLAFQAARGLYQWMVYPRLVRATFG</sequence>
<dbReference type="InterPro" id="IPR044644">
    <property type="entry name" value="DinF-like"/>
</dbReference>
<dbReference type="Pfam" id="PF01554">
    <property type="entry name" value="MatE"/>
    <property type="match status" value="2"/>
</dbReference>
<dbReference type="InterPro" id="IPR002528">
    <property type="entry name" value="MATE_fam"/>
</dbReference>
<dbReference type="KEGG" id="paqt:E8L99_11930"/>
<feature type="transmembrane region" description="Helical" evidence="6">
    <location>
        <begin position="205"/>
        <end position="230"/>
    </location>
</feature>
<name>A0A4D7QIA1_9HYPH</name>